<dbReference type="Gene3D" id="4.10.240.10">
    <property type="entry name" value="Zn(2)-C6 fungal-type DNA-binding domain"/>
    <property type="match status" value="1"/>
</dbReference>
<dbReference type="OMA" id="NAQMRYQ"/>
<feature type="compositionally biased region" description="Basic and acidic residues" evidence="7">
    <location>
        <begin position="31"/>
        <end position="47"/>
    </location>
</feature>
<dbReference type="HOGENOM" id="CLU_016696_2_0_1"/>
<dbReference type="CDD" id="cd00067">
    <property type="entry name" value="GAL4"/>
    <property type="match status" value="1"/>
</dbReference>
<dbReference type="PANTHER" id="PTHR36206:SF13">
    <property type="entry name" value="TRANSCRIPTIONAL REGULATORY PROTEIN MOC3"/>
    <property type="match status" value="1"/>
</dbReference>
<name>A0A074Z1K7_AURSE</name>
<dbReference type="Proteomes" id="UP000030641">
    <property type="component" value="Unassembled WGS sequence"/>
</dbReference>
<dbReference type="InParanoid" id="A0A074Z1K7"/>
<reference evidence="9 10" key="1">
    <citation type="journal article" date="2014" name="BMC Genomics">
        <title>Genome sequencing of four Aureobasidium pullulans varieties: biotechnological potential, stress tolerance, and description of new species.</title>
        <authorList>
            <person name="Gostin Ar C."/>
            <person name="Ohm R.A."/>
            <person name="Kogej T."/>
            <person name="Sonjak S."/>
            <person name="Turk M."/>
            <person name="Zajc J."/>
            <person name="Zalar P."/>
            <person name="Grube M."/>
            <person name="Sun H."/>
            <person name="Han J."/>
            <person name="Sharma A."/>
            <person name="Chiniquy J."/>
            <person name="Ngan C.Y."/>
            <person name="Lipzen A."/>
            <person name="Barry K."/>
            <person name="Grigoriev I.V."/>
            <person name="Gunde-Cimerman N."/>
        </authorList>
    </citation>
    <scope>NUCLEOTIDE SEQUENCE [LARGE SCALE GENOMIC DNA]</scope>
    <source>
        <strain evidence="9 10">EXF-2481</strain>
    </source>
</reference>
<feature type="compositionally biased region" description="Low complexity" evidence="7">
    <location>
        <begin position="13"/>
        <end position="24"/>
    </location>
</feature>
<dbReference type="GO" id="GO:0000981">
    <property type="term" value="F:DNA-binding transcription factor activity, RNA polymerase II-specific"/>
    <property type="evidence" value="ECO:0007669"/>
    <property type="project" value="InterPro"/>
</dbReference>
<dbReference type="STRING" id="1043005.A0A074Z1K7"/>
<evidence type="ECO:0000256" key="1">
    <source>
        <dbReference type="ARBA" id="ARBA00022723"/>
    </source>
</evidence>
<feature type="compositionally biased region" description="Pro residues" evidence="7">
    <location>
        <begin position="358"/>
        <end position="375"/>
    </location>
</feature>
<accession>A0A074Z1K7</accession>
<proteinExistence type="predicted"/>
<dbReference type="OrthoDB" id="5375558at2759"/>
<evidence type="ECO:0000259" key="8">
    <source>
        <dbReference type="PROSITE" id="PS50048"/>
    </source>
</evidence>
<keyword evidence="2" id="KW-0862">Zinc</keyword>
<feature type="region of interest" description="Disordered" evidence="7">
    <location>
        <begin position="1"/>
        <end position="194"/>
    </location>
</feature>
<evidence type="ECO:0000256" key="3">
    <source>
        <dbReference type="ARBA" id="ARBA00023015"/>
    </source>
</evidence>
<evidence type="ECO:0000256" key="7">
    <source>
        <dbReference type="SAM" id="MobiDB-lite"/>
    </source>
</evidence>
<organism evidence="9 10">
    <name type="scientific">Aureobasidium subglaciale (strain EXF-2481)</name>
    <name type="common">Aureobasidium pullulans var. subglaciale</name>
    <dbReference type="NCBI Taxonomy" id="1043005"/>
    <lineage>
        <taxon>Eukaryota</taxon>
        <taxon>Fungi</taxon>
        <taxon>Dikarya</taxon>
        <taxon>Ascomycota</taxon>
        <taxon>Pezizomycotina</taxon>
        <taxon>Dothideomycetes</taxon>
        <taxon>Dothideomycetidae</taxon>
        <taxon>Dothideales</taxon>
        <taxon>Saccotheciaceae</taxon>
        <taxon>Aureobasidium</taxon>
    </lineage>
</organism>
<dbReference type="SUPFAM" id="SSF57701">
    <property type="entry name" value="Zn2/Cys6 DNA-binding domain"/>
    <property type="match status" value="1"/>
</dbReference>
<evidence type="ECO:0000313" key="9">
    <source>
        <dbReference type="EMBL" id="KER00193.1"/>
    </source>
</evidence>
<dbReference type="PROSITE" id="PS00463">
    <property type="entry name" value="ZN2_CY6_FUNGAL_1"/>
    <property type="match status" value="1"/>
</dbReference>
<feature type="compositionally biased region" description="Polar residues" evidence="7">
    <location>
        <begin position="308"/>
        <end position="320"/>
    </location>
</feature>
<protein>
    <recommendedName>
        <fullName evidence="8">Zn(2)-C6 fungal-type domain-containing protein</fullName>
    </recommendedName>
</protein>
<evidence type="ECO:0000256" key="6">
    <source>
        <dbReference type="ARBA" id="ARBA00023242"/>
    </source>
</evidence>
<keyword evidence="1" id="KW-0479">Metal-binding</keyword>
<gene>
    <name evidence="9" type="ORF">AUEXF2481DRAFT_152</name>
</gene>
<dbReference type="RefSeq" id="XP_013348644.1">
    <property type="nucleotide sequence ID" value="XM_013493190.1"/>
</dbReference>
<dbReference type="GO" id="GO:0008270">
    <property type="term" value="F:zinc ion binding"/>
    <property type="evidence" value="ECO:0007669"/>
    <property type="project" value="InterPro"/>
</dbReference>
<keyword evidence="10" id="KW-1185">Reference proteome</keyword>
<feature type="region of interest" description="Disordered" evidence="7">
    <location>
        <begin position="303"/>
        <end position="324"/>
    </location>
</feature>
<feature type="compositionally biased region" description="Low complexity" evidence="7">
    <location>
        <begin position="129"/>
        <end position="143"/>
    </location>
</feature>
<feature type="compositionally biased region" description="Pro residues" evidence="7">
    <location>
        <begin position="116"/>
        <end position="128"/>
    </location>
</feature>
<evidence type="ECO:0000256" key="5">
    <source>
        <dbReference type="ARBA" id="ARBA00023163"/>
    </source>
</evidence>
<evidence type="ECO:0000256" key="2">
    <source>
        <dbReference type="ARBA" id="ARBA00022833"/>
    </source>
</evidence>
<keyword evidence="3" id="KW-0805">Transcription regulation</keyword>
<dbReference type="InterPro" id="IPR036864">
    <property type="entry name" value="Zn2-C6_fun-type_DNA-bd_sf"/>
</dbReference>
<feature type="compositionally biased region" description="Basic and acidic residues" evidence="7">
    <location>
        <begin position="1"/>
        <end position="11"/>
    </location>
</feature>
<keyword evidence="6" id="KW-0539">Nucleus</keyword>
<feature type="region of interest" description="Disordered" evidence="7">
    <location>
        <begin position="343"/>
        <end position="380"/>
    </location>
</feature>
<dbReference type="SMART" id="SM00066">
    <property type="entry name" value="GAL4"/>
    <property type="match status" value="1"/>
</dbReference>
<dbReference type="AlphaFoldDB" id="A0A074Z1K7"/>
<evidence type="ECO:0000256" key="4">
    <source>
        <dbReference type="ARBA" id="ARBA00023125"/>
    </source>
</evidence>
<dbReference type="GO" id="GO:0003677">
    <property type="term" value="F:DNA binding"/>
    <property type="evidence" value="ECO:0007669"/>
    <property type="project" value="UniProtKB-KW"/>
</dbReference>
<feature type="compositionally biased region" description="Low complexity" evidence="7">
    <location>
        <begin position="75"/>
        <end position="95"/>
    </location>
</feature>
<keyword evidence="4" id="KW-0238">DNA-binding</keyword>
<dbReference type="Pfam" id="PF00172">
    <property type="entry name" value="Zn_clus"/>
    <property type="match status" value="1"/>
</dbReference>
<keyword evidence="5" id="KW-0804">Transcription</keyword>
<dbReference type="PROSITE" id="PS50048">
    <property type="entry name" value="ZN2_CY6_FUNGAL_2"/>
    <property type="match status" value="1"/>
</dbReference>
<feature type="compositionally biased region" description="Polar residues" evidence="7">
    <location>
        <begin position="175"/>
        <end position="185"/>
    </location>
</feature>
<dbReference type="PANTHER" id="PTHR36206">
    <property type="entry name" value="ASPERCRYPTIN BIOSYNTHESIS CLUSTER-SPECIFIC TRANSCRIPTION REGULATOR ATNN-RELATED"/>
    <property type="match status" value="1"/>
</dbReference>
<evidence type="ECO:0000313" key="10">
    <source>
        <dbReference type="Proteomes" id="UP000030641"/>
    </source>
</evidence>
<sequence>MDRGDDQHTDPVLHLQSQQSHQSLAPPPPRTNKDARNDALPRDETRTSHNQHHTGQHTQPPANASEHQHDRPQDSSHQAAASAQDASGASDPAQSYNSQHSTPILPPMSYQQAPPVHIPAPAPAPAPTPATVHAPNGHPTQHHQPPPPQQHAQPAPAHSTNGTPVQYPPQGHAAPSQNYGVQQGPPSMHPNGGPVNGYPPHMGYQMPHGAQHVNNTNNGNHQLPGARHKKEIKRRTKTGCLTCRKRRIKCDEGHPACRNCQKSKRECLGYDPIFKSQTSPQTIQPAPGHFPPLPQQQLPPQQIKHETQMTSEPQRYSNIPQGYAPAASAGYSPATAMQPPVEFGAHIDPALGPVNPSVAPPPVQTLPPPPPPPPQDEYTTSLHPQRNVRLVNMESLHSLDNIAPTLPPHNPSPLSSQEIEQIRAMYLAEYAPGLDRFFETDWYTDHGFSLLFGNHDLLRYFLHCMERFSQASTGGGSHGLTSLEARLIWRLGCLPRAIVSIPAPPYLSSLLQRLSIVENLLCGTFLDHSMVPVQPPANPPDPKLVEQYTQYLQDAFWHQLGRFVSIHDDIISPDAAQQIATALAAMRNILSMLENRDVLYSMAIARHFGGRMVDYNEGKILVSKSAEPDDPIAKLAVAMNFIRDEDSQGTTQVVQRFCSMCRRSWQLQRQIAQPT</sequence>
<feature type="domain" description="Zn(2)-C6 fungal-type" evidence="8">
    <location>
        <begin position="239"/>
        <end position="267"/>
    </location>
</feature>
<dbReference type="InterPro" id="IPR052360">
    <property type="entry name" value="Transcr_Regulatory_Proteins"/>
</dbReference>
<dbReference type="GeneID" id="25362146"/>
<dbReference type="InterPro" id="IPR001138">
    <property type="entry name" value="Zn2Cys6_DnaBD"/>
</dbReference>
<dbReference type="EMBL" id="KL584749">
    <property type="protein sequence ID" value="KER00193.1"/>
    <property type="molecule type" value="Genomic_DNA"/>
</dbReference>